<dbReference type="Pfam" id="PF01070">
    <property type="entry name" value="FMN_dh"/>
    <property type="match status" value="2"/>
</dbReference>
<evidence type="ECO:0000313" key="3">
    <source>
        <dbReference type="EMBL" id="KZM24370.1"/>
    </source>
</evidence>
<comment type="caution">
    <text evidence="3">The sequence shown here is derived from an EMBL/GenBank/DDBJ whole genome shotgun (WGS) entry which is preliminary data.</text>
</comment>
<dbReference type="PANTHER" id="PTHR10909">
    <property type="entry name" value="ELECTRON TRANSPORT OXIDOREDUCTASE"/>
    <property type="match status" value="1"/>
</dbReference>
<dbReference type="GO" id="GO:0005504">
    <property type="term" value="F:fatty acid binding"/>
    <property type="evidence" value="ECO:0007669"/>
    <property type="project" value="TreeGrafter"/>
</dbReference>
<dbReference type="Gene3D" id="3.20.20.70">
    <property type="entry name" value="Aldolase class I"/>
    <property type="match status" value="1"/>
</dbReference>
<dbReference type="GO" id="GO:0003997">
    <property type="term" value="F:acyl-CoA oxidase activity"/>
    <property type="evidence" value="ECO:0007669"/>
    <property type="project" value="InterPro"/>
</dbReference>
<feature type="domain" description="FMN hydroxy acid dehydrogenase" evidence="2">
    <location>
        <begin position="596"/>
        <end position="695"/>
    </location>
</feature>
<dbReference type="SUPFAM" id="SSF47203">
    <property type="entry name" value="Acyl-CoA dehydrogenase C-terminal domain-like"/>
    <property type="match status" value="1"/>
</dbReference>
<dbReference type="PANTHER" id="PTHR10909:SF250">
    <property type="entry name" value="PEROXISOMAL ACYL-COENZYME A OXIDASE 1"/>
    <property type="match status" value="1"/>
</dbReference>
<reference evidence="3 4" key="1">
    <citation type="journal article" date="2016" name="Sci. Rep.">
        <title>Draft genome sequencing and secretome analysis of fungal phytopathogen Ascochyta rabiei provides insight into the necrotrophic effector repertoire.</title>
        <authorList>
            <person name="Verma S."/>
            <person name="Gazara R.K."/>
            <person name="Nizam S."/>
            <person name="Parween S."/>
            <person name="Chattopadhyay D."/>
            <person name="Verma P.K."/>
        </authorList>
    </citation>
    <scope>NUCLEOTIDE SEQUENCE [LARGE SCALE GENOMIC DNA]</scope>
    <source>
        <strain evidence="3 4">ArDII</strain>
    </source>
</reference>
<dbReference type="InterPro" id="IPR055060">
    <property type="entry name" value="ACOX_C_alpha1"/>
</dbReference>
<comment type="cofactor">
    <cofactor evidence="1">
        <name>FMN</name>
        <dbReference type="ChEBI" id="CHEBI:58210"/>
    </cofactor>
</comment>
<dbReference type="InterPro" id="IPR029320">
    <property type="entry name" value="Acyl-CoA_ox_N"/>
</dbReference>
<dbReference type="PROSITE" id="PS51349">
    <property type="entry name" value="FMN_HYDROXY_ACID_DH_2"/>
    <property type="match status" value="1"/>
</dbReference>
<accession>A0A163FHL8</accession>
<evidence type="ECO:0000256" key="1">
    <source>
        <dbReference type="ARBA" id="ARBA00001917"/>
    </source>
</evidence>
<proteinExistence type="predicted"/>
<dbReference type="GO" id="GO:0055088">
    <property type="term" value="P:lipid homeostasis"/>
    <property type="evidence" value="ECO:0007669"/>
    <property type="project" value="TreeGrafter"/>
</dbReference>
<dbReference type="InterPro" id="IPR037396">
    <property type="entry name" value="FMN_HAD"/>
</dbReference>
<dbReference type="InterPro" id="IPR036250">
    <property type="entry name" value="AcylCo_DH-like_C"/>
</dbReference>
<dbReference type="InterPro" id="IPR013785">
    <property type="entry name" value="Aldolase_TIM"/>
</dbReference>
<dbReference type="InterPro" id="IPR046373">
    <property type="entry name" value="Acyl-CoA_Oxase/DH_mid-dom_sf"/>
</dbReference>
<dbReference type="GO" id="GO:0033540">
    <property type="term" value="P:fatty acid beta-oxidation using acyl-CoA oxidase"/>
    <property type="evidence" value="ECO:0007669"/>
    <property type="project" value="TreeGrafter"/>
</dbReference>
<dbReference type="EMBL" id="JYNV01000160">
    <property type="protein sequence ID" value="KZM24370.1"/>
    <property type="molecule type" value="Genomic_DNA"/>
</dbReference>
<gene>
    <name evidence="3" type="ORF">ST47_g4482</name>
</gene>
<dbReference type="InterPro" id="IPR037069">
    <property type="entry name" value="AcylCoA_DH/ox_N_sf"/>
</dbReference>
<dbReference type="Gene3D" id="1.20.140.10">
    <property type="entry name" value="Butyryl-CoA Dehydrogenase, subunit A, domain 3"/>
    <property type="match status" value="1"/>
</dbReference>
<dbReference type="STRING" id="5454.A0A163FHL8"/>
<dbReference type="InterPro" id="IPR000262">
    <property type="entry name" value="FMN-dep_DH"/>
</dbReference>
<sequence>MADFTDHLKPAHDGTATLQIERDGSAIVVDELATHLLSRDGFLQRQKKVLGVLSNEGLFQKDQQLNLSRPERYHLGLLARAKAIQRILRREDWEHADYSVVAYLNDEMSPYFLHMSMFVTTVREQASEEQEAYWMPKNLNYDIIGCYAQTELGHGSHWNGSMGRAATHAIVVAQLLLPAQDNPTANTSHGPQTFLLQTRDTKTHQPRPGIAVGDIGPKYGYASKDDGYMLFDHHRVRKSARLSRYAEVSDQVGAFTRRGHPAVVYGPLTYVRGQIVMYARLVLVRAVTVARKVLDYPTVQIRLLPLLATTFALHYTGGYLHELYAESRSMIGKGDFGPLAELHSASSGLKSLCTTLAADGIETCLRAMGGHGFGGGSGLTNDIVDPDNANGKLRKTPQYAMYQQRNFWKSNEGENPQFDTDPGQLEEQAKAKLTQNGWFYASSNAGQSHTHTANRQAFYLHRIIPRMLVDTRTSLFGHHVNAPIGFAPVGINKIYHPAGELPVARAAGGLVLPMGADLGLSDPVFQQRLKERVIDPVTQPNQAGALWIDNVWHGRAHTCEKAVWATELWKELSGGKPFRLRDVQSVEDARKCDASNGAVASLDALEKIVDAVGNRTYIVYDSGVRFASDVFKALALGAQFVFVGRLWIWGLSIMGETGVDHVIRALLADLDILMNVAGFTSFDEIKKAGRAALESGDKNYPLLPFPSKL</sequence>
<dbReference type="GO" id="GO:0005777">
    <property type="term" value="C:peroxisome"/>
    <property type="evidence" value="ECO:0007669"/>
    <property type="project" value="InterPro"/>
</dbReference>
<dbReference type="Gene3D" id="2.40.110.10">
    <property type="entry name" value="Butyryl-CoA Dehydrogenase, subunit A, domain 2"/>
    <property type="match status" value="1"/>
</dbReference>
<dbReference type="InterPro" id="IPR012258">
    <property type="entry name" value="Acyl-CoA_oxidase"/>
</dbReference>
<dbReference type="Gene3D" id="1.10.540.10">
    <property type="entry name" value="Acyl-CoA dehydrogenase/oxidase, N-terminal domain"/>
    <property type="match status" value="1"/>
</dbReference>
<keyword evidence="4" id="KW-1185">Reference proteome</keyword>
<dbReference type="AlphaFoldDB" id="A0A163FHL8"/>
<evidence type="ECO:0000313" key="4">
    <source>
        <dbReference type="Proteomes" id="UP000076837"/>
    </source>
</evidence>
<dbReference type="Pfam" id="PF22924">
    <property type="entry name" value="ACOX_C_alpha1"/>
    <property type="match status" value="1"/>
</dbReference>
<evidence type="ECO:0000259" key="2">
    <source>
        <dbReference type="PROSITE" id="PS51349"/>
    </source>
</evidence>
<protein>
    <submittedName>
        <fullName evidence="3">Acyl-CoA dehydrogenase</fullName>
    </submittedName>
</protein>
<organism evidence="3 4">
    <name type="scientific">Didymella rabiei</name>
    <name type="common">Chickpea ascochyta blight fungus</name>
    <name type="synonym">Mycosphaerella rabiei</name>
    <dbReference type="NCBI Taxonomy" id="5454"/>
    <lineage>
        <taxon>Eukaryota</taxon>
        <taxon>Fungi</taxon>
        <taxon>Dikarya</taxon>
        <taxon>Ascomycota</taxon>
        <taxon>Pezizomycotina</taxon>
        <taxon>Dothideomycetes</taxon>
        <taxon>Pleosporomycetidae</taxon>
        <taxon>Pleosporales</taxon>
        <taxon>Pleosporineae</taxon>
        <taxon>Didymellaceae</taxon>
        <taxon>Ascochyta</taxon>
    </lineage>
</organism>
<dbReference type="InterPro" id="IPR009100">
    <property type="entry name" value="AcylCoA_DH/oxidase_NM_dom_sf"/>
</dbReference>
<name>A0A163FHL8_DIDRA</name>
<dbReference type="Pfam" id="PF14749">
    <property type="entry name" value="Acyl-CoA_ox_N"/>
    <property type="match status" value="1"/>
</dbReference>
<dbReference type="SUPFAM" id="SSF51395">
    <property type="entry name" value="FMN-linked oxidoreductases"/>
    <property type="match status" value="1"/>
</dbReference>
<dbReference type="Proteomes" id="UP000076837">
    <property type="component" value="Unassembled WGS sequence"/>
</dbReference>
<dbReference type="GO" id="GO:0071949">
    <property type="term" value="F:FAD binding"/>
    <property type="evidence" value="ECO:0007669"/>
    <property type="project" value="InterPro"/>
</dbReference>
<dbReference type="SUPFAM" id="SSF56645">
    <property type="entry name" value="Acyl-CoA dehydrogenase NM domain-like"/>
    <property type="match status" value="1"/>
</dbReference>